<dbReference type="Pfam" id="PF22548">
    <property type="entry name" value="AEP-TOTE"/>
    <property type="match status" value="1"/>
</dbReference>
<dbReference type="InterPro" id="IPR054347">
    <property type="entry name" value="TOTE_primase"/>
</dbReference>
<evidence type="ECO:0000313" key="3">
    <source>
        <dbReference type="EMBL" id="CAB4195369.1"/>
    </source>
</evidence>
<name>A0A6J5REA1_9CAUD</name>
<sequence>MDELIGLAVRLAKVFSGRDDAHGYYGKATIREHGGKRTAPQSERRTVREPVTVEKWVAHLSGDIGLGIVPIRTDNTVSWGAIDIDSYGGFNHAALAQQLKDAGLPLIVCTSKSGGAHVFAFVGTPVPAAEMQAKLRDVCQYLGLSPGTEIFPKQTAVLAGAGDVGNWLNMPYQELRSTARYAIKPDGRPATLEEFLTAAETVMQAHHDLSDLVVTVKKNEGSFSDAPPCLEYLTQTGFAPGSRNNGLFNLAVYARKAYAGKWKAKVREYNEAFFRPPLETGEVDAVISSAARKDYVYRCTEEPIRSCCNKMVCRTREHGIGAAAPIISHISKIESDPPIWLMDVDGVRIEFDRTQDWMEQSRFGLIVTEKLHRVPARMKDPAWREMWNTLLTEIELVPAPPEASTAGEFYELLNLFAERPAQNREQLLLGLPFHDEGHVWFSLSDLQNFMHQHDFKEYERRHVLVRLRALSAAEKQIKVKGKVLRVWGVPATWFNVQTETFSDVNVDDIGAL</sequence>
<evidence type="ECO:0000259" key="2">
    <source>
        <dbReference type="Pfam" id="PF22548"/>
    </source>
</evidence>
<reference evidence="3" key="1">
    <citation type="submission" date="2020-05" db="EMBL/GenBank/DDBJ databases">
        <authorList>
            <person name="Chiriac C."/>
            <person name="Salcher M."/>
            <person name="Ghai R."/>
            <person name="Kavagutti S V."/>
        </authorList>
    </citation>
    <scope>NUCLEOTIDE SEQUENCE</scope>
</reference>
<proteinExistence type="predicted"/>
<organism evidence="3">
    <name type="scientific">uncultured Caudovirales phage</name>
    <dbReference type="NCBI Taxonomy" id="2100421"/>
    <lineage>
        <taxon>Viruses</taxon>
        <taxon>Duplodnaviria</taxon>
        <taxon>Heunggongvirae</taxon>
        <taxon>Uroviricota</taxon>
        <taxon>Caudoviricetes</taxon>
        <taxon>Peduoviridae</taxon>
        <taxon>Maltschvirus</taxon>
        <taxon>Maltschvirus maltsch</taxon>
    </lineage>
</organism>
<feature type="domain" description="Primase C-terminal 1" evidence="1">
    <location>
        <begin position="232"/>
        <end position="295"/>
    </location>
</feature>
<evidence type="ECO:0000259" key="1">
    <source>
        <dbReference type="Pfam" id="PF08708"/>
    </source>
</evidence>
<dbReference type="InterPro" id="IPR014820">
    <property type="entry name" value="PriCT_1"/>
</dbReference>
<accession>A0A6J5REA1</accession>
<evidence type="ECO:0000313" key="4">
    <source>
        <dbReference type="EMBL" id="CAB4205180.1"/>
    </source>
</evidence>
<dbReference type="EMBL" id="LR797355">
    <property type="protein sequence ID" value="CAB4205180.1"/>
    <property type="molecule type" value="Genomic_DNA"/>
</dbReference>
<protein>
    <submittedName>
        <fullName evidence="3">Primase, C-terminal 1</fullName>
    </submittedName>
</protein>
<gene>
    <name evidence="3" type="ORF">UFOVP1287_4</name>
    <name evidence="4" type="ORF">UFOVP1408_36</name>
</gene>
<dbReference type="EMBL" id="LR797239">
    <property type="protein sequence ID" value="CAB4195369.1"/>
    <property type="molecule type" value="Genomic_DNA"/>
</dbReference>
<dbReference type="Pfam" id="PF08708">
    <property type="entry name" value="PriCT_1"/>
    <property type="match status" value="1"/>
</dbReference>
<feature type="domain" description="TOTE conflict system primase" evidence="2">
    <location>
        <begin position="41"/>
        <end position="180"/>
    </location>
</feature>